<dbReference type="GO" id="GO:0006139">
    <property type="term" value="P:nucleobase-containing compound metabolic process"/>
    <property type="evidence" value="ECO:0007669"/>
    <property type="project" value="InterPro"/>
</dbReference>
<keyword evidence="3 4" id="KW-0418">Kinase</keyword>
<organism evidence="5 6">
    <name type="scientific">Cercophora samala</name>
    <dbReference type="NCBI Taxonomy" id="330535"/>
    <lineage>
        <taxon>Eukaryota</taxon>
        <taxon>Fungi</taxon>
        <taxon>Dikarya</taxon>
        <taxon>Ascomycota</taxon>
        <taxon>Pezizomycotina</taxon>
        <taxon>Sordariomycetes</taxon>
        <taxon>Sordariomycetidae</taxon>
        <taxon>Sordariales</taxon>
        <taxon>Lasiosphaeriaceae</taxon>
        <taxon>Cercophora</taxon>
    </lineage>
</organism>
<evidence type="ECO:0000256" key="4">
    <source>
        <dbReference type="RuleBase" id="RU003330"/>
    </source>
</evidence>
<accession>A0AA39Z9T4</accession>
<dbReference type="Gene3D" id="3.40.50.300">
    <property type="entry name" value="P-loop containing nucleotide triphosphate hydrolases"/>
    <property type="match status" value="1"/>
</dbReference>
<dbReference type="EMBL" id="JAULSY010000080">
    <property type="protein sequence ID" value="KAK0666901.1"/>
    <property type="molecule type" value="Genomic_DNA"/>
</dbReference>
<dbReference type="GO" id="GO:0019205">
    <property type="term" value="F:nucleobase-containing compound kinase activity"/>
    <property type="evidence" value="ECO:0007669"/>
    <property type="project" value="InterPro"/>
</dbReference>
<dbReference type="Pfam" id="PF00406">
    <property type="entry name" value="ADK"/>
    <property type="match status" value="1"/>
</dbReference>
<sequence length="215" mass="23436">MAPTSSRTRDVIFVIGAPGAGKGTLCKMLAAAHDLEHLSIGDLLRQTVSSPNADKEMAGYIQRGELLPTHMILSTMRPHITEPSCGDAGRILLLDGFPRRLDQAKEFETVFGPPNMVLFFDCPEDLARERVLSRQLGRAGDTIEVFNQRHLEFRELNPPVLSYYGSAPTVKTITIDTSGPTDESYVALQTALSGSEEWAALLSKAQKPPVGGDEK</sequence>
<keyword evidence="1 4" id="KW-0808">Transferase</keyword>
<dbReference type="AlphaFoldDB" id="A0AA39Z9T4"/>
<evidence type="ECO:0000313" key="6">
    <source>
        <dbReference type="Proteomes" id="UP001174997"/>
    </source>
</evidence>
<evidence type="ECO:0000256" key="2">
    <source>
        <dbReference type="ARBA" id="ARBA00022741"/>
    </source>
</evidence>
<protein>
    <submittedName>
        <fullName evidence="5">Adenylate kinase-domain-containing protein</fullName>
    </submittedName>
</protein>
<dbReference type="CDD" id="cd01428">
    <property type="entry name" value="ADK"/>
    <property type="match status" value="1"/>
</dbReference>
<name>A0AA39Z9T4_9PEZI</name>
<dbReference type="PANTHER" id="PTHR23359">
    <property type="entry name" value="NUCLEOTIDE KINASE"/>
    <property type="match status" value="1"/>
</dbReference>
<comment type="caution">
    <text evidence="5">The sequence shown here is derived from an EMBL/GenBank/DDBJ whole genome shotgun (WGS) entry which is preliminary data.</text>
</comment>
<dbReference type="Proteomes" id="UP001174997">
    <property type="component" value="Unassembled WGS sequence"/>
</dbReference>
<comment type="similarity">
    <text evidence="4">Belongs to the adenylate kinase family.</text>
</comment>
<evidence type="ECO:0000256" key="3">
    <source>
        <dbReference type="ARBA" id="ARBA00022777"/>
    </source>
</evidence>
<dbReference type="HAMAP" id="MF_00235">
    <property type="entry name" value="Adenylate_kinase_Adk"/>
    <property type="match status" value="1"/>
</dbReference>
<dbReference type="PROSITE" id="PS00113">
    <property type="entry name" value="ADENYLATE_KINASE"/>
    <property type="match status" value="1"/>
</dbReference>
<dbReference type="InterPro" id="IPR027417">
    <property type="entry name" value="P-loop_NTPase"/>
</dbReference>
<dbReference type="GO" id="GO:0005524">
    <property type="term" value="F:ATP binding"/>
    <property type="evidence" value="ECO:0007669"/>
    <property type="project" value="InterPro"/>
</dbReference>
<keyword evidence="6" id="KW-1185">Reference proteome</keyword>
<keyword evidence="2" id="KW-0547">Nucleotide-binding</keyword>
<evidence type="ECO:0000313" key="5">
    <source>
        <dbReference type="EMBL" id="KAK0666901.1"/>
    </source>
</evidence>
<dbReference type="InterPro" id="IPR033690">
    <property type="entry name" value="Adenylat_kinase_CS"/>
</dbReference>
<dbReference type="InterPro" id="IPR000850">
    <property type="entry name" value="Adenylat/UMP-CMP_kin"/>
</dbReference>
<dbReference type="SUPFAM" id="SSF52540">
    <property type="entry name" value="P-loop containing nucleoside triphosphate hydrolases"/>
    <property type="match status" value="1"/>
</dbReference>
<dbReference type="PRINTS" id="PR00094">
    <property type="entry name" value="ADENYLTKNASE"/>
</dbReference>
<gene>
    <name evidence="5" type="ORF">QBC41DRAFT_324893</name>
</gene>
<reference evidence="5" key="1">
    <citation type="submission" date="2023-06" db="EMBL/GenBank/DDBJ databases">
        <title>Genome-scale phylogeny and comparative genomics of the fungal order Sordariales.</title>
        <authorList>
            <consortium name="Lawrence Berkeley National Laboratory"/>
            <person name="Hensen N."/>
            <person name="Bonometti L."/>
            <person name="Westerberg I."/>
            <person name="Brannstrom I.O."/>
            <person name="Guillou S."/>
            <person name="Cros-Aarteil S."/>
            <person name="Calhoun S."/>
            <person name="Haridas S."/>
            <person name="Kuo A."/>
            <person name="Mondo S."/>
            <person name="Pangilinan J."/>
            <person name="Riley R."/>
            <person name="Labutti K."/>
            <person name="Andreopoulos B."/>
            <person name="Lipzen A."/>
            <person name="Chen C."/>
            <person name="Yanf M."/>
            <person name="Daum C."/>
            <person name="Ng V."/>
            <person name="Clum A."/>
            <person name="Steindorff A."/>
            <person name="Ohm R."/>
            <person name="Martin F."/>
            <person name="Silar P."/>
            <person name="Natvig D."/>
            <person name="Lalanne C."/>
            <person name="Gautier V."/>
            <person name="Ament-Velasquez S.L."/>
            <person name="Kruys A."/>
            <person name="Hutchinson M.I."/>
            <person name="Powell A.J."/>
            <person name="Barry K."/>
            <person name="Miller A.N."/>
            <person name="Grigoriev I.V."/>
            <person name="Debuchy R."/>
            <person name="Gladieux P."/>
            <person name="Thoren M.H."/>
            <person name="Johannesson H."/>
        </authorList>
    </citation>
    <scope>NUCLEOTIDE SEQUENCE</scope>
    <source>
        <strain evidence="5">CBS 307.81</strain>
    </source>
</reference>
<evidence type="ECO:0000256" key="1">
    <source>
        <dbReference type="ARBA" id="ARBA00022679"/>
    </source>
</evidence>
<proteinExistence type="inferred from homology"/>